<feature type="transmembrane region" description="Helical" evidence="6">
    <location>
        <begin position="337"/>
        <end position="356"/>
    </location>
</feature>
<feature type="transmembrane region" description="Helical" evidence="6">
    <location>
        <begin position="159"/>
        <end position="180"/>
    </location>
</feature>
<dbReference type="PANTHER" id="PTHR11360">
    <property type="entry name" value="MONOCARBOXYLATE TRANSPORTER"/>
    <property type="match status" value="1"/>
</dbReference>
<evidence type="ECO:0000256" key="6">
    <source>
        <dbReference type="SAM" id="Phobius"/>
    </source>
</evidence>
<proteinExistence type="predicted"/>
<feature type="transmembrane region" description="Helical" evidence="6">
    <location>
        <begin position="135"/>
        <end position="153"/>
    </location>
</feature>
<name>A0ABR8WAC4_9BACL</name>
<dbReference type="InterPro" id="IPR020846">
    <property type="entry name" value="MFS_dom"/>
</dbReference>
<dbReference type="PANTHER" id="PTHR11360:SF308">
    <property type="entry name" value="BLL3089 PROTEIN"/>
    <property type="match status" value="1"/>
</dbReference>
<dbReference type="Proteomes" id="UP000658980">
    <property type="component" value="Unassembled WGS sequence"/>
</dbReference>
<feature type="transmembrane region" description="Helical" evidence="6">
    <location>
        <begin position="206"/>
        <end position="223"/>
    </location>
</feature>
<protein>
    <submittedName>
        <fullName evidence="8">MFS transporter</fullName>
    </submittedName>
</protein>
<accession>A0ABR8WAC4</accession>
<sequence length="393" mass="42321">MITRRTVISLGISQLICWGISYYSIAVFGTRIAADLDWSETTVYGGFSTALVIMAITSPLTGRLIDRYGGSFVMSGGSALLSLGCSGIALSYSIGIYYVSWVLLGFAMRLTLYDAAFAALARIGGIHAKRPISQITLLGGLASSVFWPVGFMLAEAFGWRAALLIYAGFALLTIPLHLSLPKQRFNNKKELPPSLLPVITADKERWVAGSLYALIFTLLNILNSAMSTYMITILAGLGLTAALSVWISTLRGIGQSFARVCEVLFGARLHPISLTILASGILPLGFFSGLLSGRFLIAALLFAFLFGAGNGLMTITRGTLPLILFDHNTYGATVGKLLVPGFLLSAISPIFYTFIIDKYGEQTALVVSAILAFIIFVLSLVLKSRYLHCPQQK</sequence>
<feature type="transmembrane region" description="Helical" evidence="6">
    <location>
        <begin position="98"/>
        <end position="123"/>
    </location>
</feature>
<dbReference type="Gene3D" id="1.20.1250.20">
    <property type="entry name" value="MFS general substrate transporter like domains"/>
    <property type="match status" value="1"/>
</dbReference>
<evidence type="ECO:0000256" key="2">
    <source>
        <dbReference type="ARBA" id="ARBA00022448"/>
    </source>
</evidence>
<dbReference type="SUPFAM" id="SSF103473">
    <property type="entry name" value="MFS general substrate transporter"/>
    <property type="match status" value="1"/>
</dbReference>
<dbReference type="InterPro" id="IPR036259">
    <property type="entry name" value="MFS_trans_sf"/>
</dbReference>
<feature type="transmembrane region" description="Helical" evidence="6">
    <location>
        <begin position="362"/>
        <end position="382"/>
    </location>
</feature>
<evidence type="ECO:0000313" key="8">
    <source>
        <dbReference type="EMBL" id="MBD8013981.1"/>
    </source>
</evidence>
<feature type="transmembrane region" description="Helical" evidence="6">
    <location>
        <begin position="72"/>
        <end position="92"/>
    </location>
</feature>
<evidence type="ECO:0000256" key="5">
    <source>
        <dbReference type="ARBA" id="ARBA00023136"/>
    </source>
</evidence>
<reference evidence="8 9" key="1">
    <citation type="submission" date="2020-08" db="EMBL/GenBank/DDBJ databases">
        <title>A Genomic Blueprint of the Chicken Gut Microbiome.</title>
        <authorList>
            <person name="Gilroy R."/>
            <person name="Ravi A."/>
            <person name="Getino M."/>
            <person name="Pursley I."/>
            <person name="Horton D.L."/>
            <person name="Alikhan N.-F."/>
            <person name="Baker D."/>
            <person name="Gharbi K."/>
            <person name="Hall N."/>
            <person name="Watson M."/>
            <person name="Adriaenssens E.M."/>
            <person name="Foster-Nyarko E."/>
            <person name="Jarju S."/>
            <person name="Secka A."/>
            <person name="Antonio M."/>
            <person name="Oren A."/>
            <person name="Chaudhuri R."/>
            <person name="La Ragione R.M."/>
            <person name="Hildebrand F."/>
            <person name="Pallen M.J."/>
        </authorList>
    </citation>
    <scope>NUCLEOTIDE SEQUENCE [LARGE SCALE GENOMIC DNA]</scope>
    <source>
        <strain evidence="8 9">Sa1BUA13</strain>
    </source>
</reference>
<evidence type="ECO:0000256" key="3">
    <source>
        <dbReference type="ARBA" id="ARBA00022692"/>
    </source>
</evidence>
<evidence type="ECO:0000256" key="4">
    <source>
        <dbReference type="ARBA" id="ARBA00022989"/>
    </source>
</evidence>
<feature type="transmembrane region" description="Helical" evidence="6">
    <location>
        <begin position="229"/>
        <end position="248"/>
    </location>
</feature>
<evidence type="ECO:0000313" key="9">
    <source>
        <dbReference type="Proteomes" id="UP000658980"/>
    </source>
</evidence>
<organism evidence="8 9">
    <name type="scientific">Planococcus wigleyi</name>
    <dbReference type="NCBI Taxonomy" id="2762216"/>
    <lineage>
        <taxon>Bacteria</taxon>
        <taxon>Bacillati</taxon>
        <taxon>Bacillota</taxon>
        <taxon>Bacilli</taxon>
        <taxon>Bacillales</taxon>
        <taxon>Caryophanaceae</taxon>
        <taxon>Planococcus</taxon>
    </lineage>
</organism>
<feature type="domain" description="Major facilitator superfamily (MFS) profile" evidence="7">
    <location>
        <begin position="1"/>
        <end position="387"/>
    </location>
</feature>
<feature type="transmembrane region" description="Helical" evidence="6">
    <location>
        <begin position="295"/>
        <end position="316"/>
    </location>
</feature>
<dbReference type="RefSeq" id="WP_191714183.1">
    <property type="nucleotide sequence ID" value="NZ_JACSPU010000001.1"/>
</dbReference>
<keyword evidence="5 6" id="KW-0472">Membrane</keyword>
<comment type="caution">
    <text evidence="8">The sequence shown here is derived from an EMBL/GenBank/DDBJ whole genome shotgun (WGS) entry which is preliminary data.</text>
</comment>
<evidence type="ECO:0000259" key="7">
    <source>
        <dbReference type="PROSITE" id="PS50850"/>
    </source>
</evidence>
<dbReference type="PROSITE" id="PS50850">
    <property type="entry name" value="MFS"/>
    <property type="match status" value="1"/>
</dbReference>
<dbReference type="EMBL" id="JACSPU010000001">
    <property type="protein sequence ID" value="MBD8013981.1"/>
    <property type="molecule type" value="Genomic_DNA"/>
</dbReference>
<keyword evidence="9" id="KW-1185">Reference proteome</keyword>
<feature type="transmembrane region" description="Helical" evidence="6">
    <location>
        <begin position="41"/>
        <end position="60"/>
    </location>
</feature>
<dbReference type="Pfam" id="PF07690">
    <property type="entry name" value="MFS_1"/>
    <property type="match status" value="1"/>
</dbReference>
<feature type="transmembrane region" description="Helical" evidence="6">
    <location>
        <begin position="269"/>
        <end position="289"/>
    </location>
</feature>
<keyword evidence="3 6" id="KW-0812">Transmembrane</keyword>
<evidence type="ECO:0000256" key="1">
    <source>
        <dbReference type="ARBA" id="ARBA00004651"/>
    </source>
</evidence>
<gene>
    <name evidence="8" type="ORF">H9630_04040</name>
</gene>
<comment type="subcellular location">
    <subcellularLocation>
        <location evidence="1">Cell membrane</location>
        <topology evidence="1">Multi-pass membrane protein</topology>
    </subcellularLocation>
</comment>
<keyword evidence="4 6" id="KW-1133">Transmembrane helix</keyword>
<dbReference type="InterPro" id="IPR050327">
    <property type="entry name" value="Proton-linked_MCT"/>
</dbReference>
<feature type="transmembrane region" description="Helical" evidence="6">
    <location>
        <begin position="7"/>
        <end position="29"/>
    </location>
</feature>
<dbReference type="InterPro" id="IPR011701">
    <property type="entry name" value="MFS"/>
</dbReference>
<keyword evidence="2" id="KW-0813">Transport</keyword>